<dbReference type="GO" id="GO:0031640">
    <property type="term" value="P:killing of cells of another organism"/>
    <property type="evidence" value="ECO:0007669"/>
    <property type="project" value="UniProtKB-KW"/>
</dbReference>
<keyword evidence="1" id="KW-0929">Antimicrobial</keyword>
<feature type="domain" description="Pesticin C-terminal" evidence="4">
    <location>
        <begin position="230"/>
        <end position="389"/>
    </location>
</feature>
<organism evidence="6">
    <name type="scientific">Naegleria gruberi</name>
    <name type="common">Amoeba</name>
    <dbReference type="NCBI Taxonomy" id="5762"/>
    <lineage>
        <taxon>Eukaryota</taxon>
        <taxon>Discoba</taxon>
        <taxon>Heterolobosea</taxon>
        <taxon>Tetramitia</taxon>
        <taxon>Eutetramitia</taxon>
        <taxon>Vahlkampfiidae</taxon>
        <taxon>Naegleria</taxon>
    </lineage>
</organism>
<reference evidence="5 6" key="1">
    <citation type="journal article" date="2010" name="Cell">
        <title>The genome of Naegleria gruberi illuminates early eukaryotic versatility.</title>
        <authorList>
            <person name="Fritz-Laylin L.K."/>
            <person name="Prochnik S.E."/>
            <person name="Ginger M.L."/>
            <person name="Dacks J.B."/>
            <person name="Carpenter M.L."/>
            <person name="Field M.C."/>
            <person name="Kuo A."/>
            <person name="Paredez A."/>
            <person name="Chapman J."/>
            <person name="Pham J."/>
            <person name="Shu S."/>
            <person name="Neupane R."/>
            <person name="Cipriano M."/>
            <person name="Mancuso J."/>
            <person name="Tu H."/>
            <person name="Salamov A."/>
            <person name="Lindquist E."/>
            <person name="Shapiro H."/>
            <person name="Lucas S."/>
            <person name="Grigoriev I.V."/>
            <person name="Cande W.Z."/>
            <person name="Fulton C."/>
            <person name="Rokhsar D.S."/>
            <person name="Dawson S.C."/>
        </authorList>
    </citation>
    <scope>NUCLEOTIDE SEQUENCE [LARGE SCALE GENOMIC DNA]</scope>
    <source>
        <strain evidence="5 6">NEG-M</strain>
    </source>
</reference>
<dbReference type="SUPFAM" id="SSF53955">
    <property type="entry name" value="Lysozyme-like"/>
    <property type="match status" value="1"/>
</dbReference>
<dbReference type="InParanoid" id="D2VKR5"/>
<dbReference type="CDD" id="cd16902">
    <property type="entry name" value="pesticin_lyz"/>
    <property type="match status" value="1"/>
</dbReference>
<dbReference type="eggNOG" id="ENOG502SSRK">
    <property type="taxonomic scope" value="Eukaryota"/>
</dbReference>
<accession>D2VKR5</accession>
<dbReference type="AlphaFoldDB" id="D2VKR5"/>
<sequence length="422" mass="43738">MVLCVSIMAVSGSFLEQIVEMSLSDSRSFKSGGGSSGGGSKSGSSSSSSGKSSSKSSSSSSKSTSSSKTSTSKSYSKSTVSSKMASAYSQYANSRIAGMKNPASTMAGLKAANLNARLSAQPTATVNGKLTAAGIKASYQNRLNTRVAAAYQQYAQSRMAAAKPTAKPTNIAAAYQQYAQSRIAGMKNPASTLSKPTAKPANIAAAYQQYAQSRIAGLKNPASTLPGSFKIDKGLLTVNEGKPATTGYVPQSKAGTVIGKSGVTVGTGFDVGQQNVKGLKALGLSPSLVDKLSPYTGLKQQAAKDFLAKNPLSLSPAEVASIDKAVMDKFSANLAKDYAAAAAKNPTAVKNFKDLPAPVQSVAYSVYHQYGSFSKTPSFMNKLATNDYNGMVHELRNFGDSYSTRRNREADHLESGLKAASG</sequence>
<name>D2VKR5_NAEGR</name>
<evidence type="ECO:0000256" key="3">
    <source>
        <dbReference type="SAM" id="MobiDB-lite"/>
    </source>
</evidence>
<evidence type="ECO:0000259" key="4">
    <source>
        <dbReference type="Pfam" id="PF16754"/>
    </source>
</evidence>
<dbReference type="VEuPathDB" id="AmoebaDB:NAEGRDRAFT_58517"/>
<dbReference type="GO" id="GO:0042742">
    <property type="term" value="P:defense response to bacterium"/>
    <property type="evidence" value="ECO:0007669"/>
    <property type="project" value="UniProtKB-KW"/>
</dbReference>
<protein>
    <submittedName>
        <fullName evidence="5">Pesticin domain-containing protein</fullName>
    </submittedName>
</protein>
<dbReference type="InterPro" id="IPR023347">
    <property type="entry name" value="Lysozyme_dom_sf"/>
</dbReference>
<dbReference type="Gene3D" id="1.10.530.40">
    <property type="match status" value="1"/>
</dbReference>
<dbReference type="GO" id="GO:0003796">
    <property type="term" value="F:lysozyme activity"/>
    <property type="evidence" value="ECO:0007669"/>
    <property type="project" value="InterPro"/>
</dbReference>
<dbReference type="GeneID" id="8854881"/>
<feature type="compositionally biased region" description="Gly residues" evidence="3">
    <location>
        <begin position="31"/>
        <end position="41"/>
    </location>
</feature>
<dbReference type="Pfam" id="PF16754">
    <property type="entry name" value="Pesticin"/>
    <property type="match status" value="1"/>
</dbReference>
<feature type="region of interest" description="Disordered" evidence="3">
    <location>
        <begin position="26"/>
        <end position="76"/>
    </location>
</feature>
<dbReference type="InterPro" id="IPR023346">
    <property type="entry name" value="Lysozyme-like_dom_sf"/>
</dbReference>
<gene>
    <name evidence="5" type="ORF">NAEGRDRAFT_58517</name>
</gene>
<dbReference type="InterPro" id="IPR031922">
    <property type="entry name" value="Pesticin_C"/>
</dbReference>
<evidence type="ECO:0000313" key="5">
    <source>
        <dbReference type="EMBL" id="EFC42638.1"/>
    </source>
</evidence>
<proteinExistence type="predicted"/>
<evidence type="ECO:0000313" key="6">
    <source>
        <dbReference type="Proteomes" id="UP000006671"/>
    </source>
</evidence>
<dbReference type="EMBL" id="GG738878">
    <property type="protein sequence ID" value="EFC42638.1"/>
    <property type="molecule type" value="Genomic_DNA"/>
</dbReference>
<dbReference type="OrthoDB" id="10256829at2759"/>
<evidence type="ECO:0000256" key="1">
    <source>
        <dbReference type="ARBA" id="ARBA00022529"/>
    </source>
</evidence>
<evidence type="ECO:0000256" key="2">
    <source>
        <dbReference type="ARBA" id="ARBA00022638"/>
    </source>
</evidence>
<keyword evidence="2" id="KW-0081">Bacteriolytic enzyme</keyword>
<dbReference type="Proteomes" id="UP000006671">
    <property type="component" value="Unassembled WGS sequence"/>
</dbReference>
<keyword evidence="6" id="KW-1185">Reference proteome</keyword>
<feature type="compositionally biased region" description="Low complexity" evidence="3">
    <location>
        <begin position="42"/>
        <end position="76"/>
    </location>
</feature>
<dbReference type="RefSeq" id="XP_002675382.1">
    <property type="nucleotide sequence ID" value="XM_002675336.1"/>
</dbReference>
<dbReference type="KEGG" id="ngr:NAEGRDRAFT_58517"/>